<keyword evidence="3" id="KW-1185">Reference proteome</keyword>
<evidence type="ECO:0000313" key="2">
    <source>
        <dbReference type="EMBL" id="TFU01524.1"/>
    </source>
</evidence>
<reference evidence="2 3" key="1">
    <citation type="submission" date="2019-02" db="EMBL/GenBank/DDBJ databases">
        <title>Polymorphobacter sp. isolated from the lake at the Tibet of China.</title>
        <authorList>
            <person name="Li A."/>
        </authorList>
    </citation>
    <scope>NUCLEOTIDE SEQUENCE [LARGE SCALE GENOMIC DNA]</scope>
    <source>
        <strain evidence="2 3">DJ1R-1</strain>
    </source>
</reference>
<dbReference type="AlphaFoldDB" id="A0A4Y9ELD3"/>
<accession>A0A4Y9ELD3</accession>
<dbReference type="OrthoDB" id="1432199at2"/>
<keyword evidence="1" id="KW-0472">Membrane</keyword>
<name>A0A4Y9ELD3_9SPHN</name>
<keyword evidence="1" id="KW-0812">Transmembrane</keyword>
<proteinExistence type="predicted"/>
<dbReference type="Proteomes" id="UP000297737">
    <property type="component" value="Unassembled WGS sequence"/>
</dbReference>
<dbReference type="EMBL" id="SIHO01000003">
    <property type="protein sequence ID" value="TFU01524.1"/>
    <property type="molecule type" value="Genomic_DNA"/>
</dbReference>
<comment type="caution">
    <text evidence="2">The sequence shown here is derived from an EMBL/GenBank/DDBJ whole genome shotgun (WGS) entry which is preliminary data.</text>
</comment>
<gene>
    <name evidence="2" type="ORF">EUV02_13850</name>
</gene>
<sequence length="108" mass="11481">MLNRAPVYVERRSVLPWLIVVALVALGIVAAFAFGLIDINQTKKGALPDVKVETSGGALPSFDVDTAKVNVQTRTEAVNVPHVEVGSTTKDVEVPTVSVERADTAPKD</sequence>
<keyword evidence="1" id="KW-1133">Transmembrane helix</keyword>
<feature type="transmembrane region" description="Helical" evidence="1">
    <location>
        <begin position="14"/>
        <end position="37"/>
    </location>
</feature>
<evidence type="ECO:0000313" key="3">
    <source>
        <dbReference type="Proteomes" id="UP000297737"/>
    </source>
</evidence>
<organism evidence="2 3">
    <name type="scientific">Glacieibacterium arshaanense</name>
    <dbReference type="NCBI Taxonomy" id="2511025"/>
    <lineage>
        <taxon>Bacteria</taxon>
        <taxon>Pseudomonadati</taxon>
        <taxon>Pseudomonadota</taxon>
        <taxon>Alphaproteobacteria</taxon>
        <taxon>Sphingomonadales</taxon>
        <taxon>Sphingosinicellaceae</taxon>
        <taxon>Glacieibacterium</taxon>
    </lineage>
</organism>
<protein>
    <submittedName>
        <fullName evidence="2">Uncharacterized protein</fullName>
    </submittedName>
</protein>
<evidence type="ECO:0000256" key="1">
    <source>
        <dbReference type="SAM" id="Phobius"/>
    </source>
</evidence>